<feature type="chain" id="PRO_5004023342" description="Dipeptidyl-peptidase V" evidence="6">
    <location>
        <begin position="26"/>
        <end position="755"/>
    </location>
</feature>
<evidence type="ECO:0000256" key="6">
    <source>
        <dbReference type="SAM" id="SignalP"/>
    </source>
</evidence>
<dbReference type="InterPro" id="IPR029058">
    <property type="entry name" value="AB_hydrolase_fold"/>
</dbReference>
<keyword evidence="2" id="KW-0645">Protease</keyword>
<keyword evidence="9" id="KW-1185">Reference proteome</keyword>
<dbReference type="InterPro" id="IPR011042">
    <property type="entry name" value="6-blade_b-propeller_TolB-like"/>
</dbReference>
<dbReference type="GO" id="GO:0006508">
    <property type="term" value="P:proteolysis"/>
    <property type="evidence" value="ECO:0007669"/>
    <property type="project" value="UniProtKB-KW"/>
</dbReference>
<evidence type="ECO:0000313" key="9">
    <source>
        <dbReference type="Proteomes" id="UP000016930"/>
    </source>
</evidence>
<evidence type="ECO:0000256" key="5">
    <source>
        <dbReference type="ARBA" id="ARBA00032829"/>
    </source>
</evidence>
<name>M2QR61_CERS8</name>
<organism evidence="8 9">
    <name type="scientific">Ceriporiopsis subvermispora (strain B)</name>
    <name type="common">White-rot fungus</name>
    <name type="synonym">Gelatoporia subvermispora</name>
    <dbReference type="NCBI Taxonomy" id="914234"/>
    <lineage>
        <taxon>Eukaryota</taxon>
        <taxon>Fungi</taxon>
        <taxon>Dikarya</taxon>
        <taxon>Basidiomycota</taxon>
        <taxon>Agaricomycotina</taxon>
        <taxon>Agaricomycetes</taxon>
        <taxon>Polyporales</taxon>
        <taxon>Gelatoporiaceae</taxon>
        <taxon>Gelatoporia</taxon>
    </lineage>
</organism>
<evidence type="ECO:0000256" key="1">
    <source>
        <dbReference type="ARBA" id="ARBA00010040"/>
    </source>
</evidence>
<evidence type="ECO:0000256" key="4">
    <source>
        <dbReference type="ARBA" id="ARBA00022801"/>
    </source>
</evidence>
<keyword evidence="3 6" id="KW-0732">Signal</keyword>
<reference evidence="8 9" key="1">
    <citation type="journal article" date="2012" name="Proc. Natl. Acad. Sci. U.S.A.">
        <title>Comparative genomics of Ceriporiopsis subvermispora and Phanerochaete chrysosporium provide insight into selective ligninolysis.</title>
        <authorList>
            <person name="Fernandez-Fueyo E."/>
            <person name="Ruiz-Duenas F.J."/>
            <person name="Ferreira P."/>
            <person name="Floudas D."/>
            <person name="Hibbett D.S."/>
            <person name="Canessa P."/>
            <person name="Larrondo L.F."/>
            <person name="James T.Y."/>
            <person name="Seelenfreund D."/>
            <person name="Lobos S."/>
            <person name="Polanco R."/>
            <person name="Tello M."/>
            <person name="Honda Y."/>
            <person name="Watanabe T."/>
            <person name="Watanabe T."/>
            <person name="Ryu J.S."/>
            <person name="Kubicek C.P."/>
            <person name="Schmoll M."/>
            <person name="Gaskell J."/>
            <person name="Hammel K.E."/>
            <person name="St John F.J."/>
            <person name="Vanden Wymelenberg A."/>
            <person name="Sabat G."/>
            <person name="Splinter BonDurant S."/>
            <person name="Syed K."/>
            <person name="Yadav J.S."/>
            <person name="Doddapaneni H."/>
            <person name="Subramanian V."/>
            <person name="Lavin J.L."/>
            <person name="Oguiza J.A."/>
            <person name="Perez G."/>
            <person name="Pisabarro A.G."/>
            <person name="Ramirez L."/>
            <person name="Santoyo F."/>
            <person name="Master E."/>
            <person name="Coutinho P.M."/>
            <person name="Henrissat B."/>
            <person name="Lombard V."/>
            <person name="Magnuson J.K."/>
            <person name="Kuees U."/>
            <person name="Hori C."/>
            <person name="Igarashi K."/>
            <person name="Samejima M."/>
            <person name="Held B.W."/>
            <person name="Barry K.W."/>
            <person name="LaButti K.M."/>
            <person name="Lapidus A."/>
            <person name="Lindquist E.A."/>
            <person name="Lucas S.M."/>
            <person name="Riley R."/>
            <person name="Salamov A.A."/>
            <person name="Hoffmeister D."/>
            <person name="Schwenk D."/>
            <person name="Hadar Y."/>
            <person name="Yarden O."/>
            <person name="de Vries R.P."/>
            <person name="Wiebenga A."/>
            <person name="Stenlid J."/>
            <person name="Eastwood D."/>
            <person name="Grigoriev I.V."/>
            <person name="Berka R.M."/>
            <person name="Blanchette R.A."/>
            <person name="Kersten P."/>
            <person name="Martinez A.T."/>
            <person name="Vicuna R."/>
            <person name="Cullen D."/>
        </authorList>
    </citation>
    <scope>NUCLEOTIDE SEQUENCE [LARGE SCALE GENOMIC DNA]</scope>
    <source>
        <strain evidence="8 9">B</strain>
    </source>
</reference>
<dbReference type="PANTHER" id="PTHR42776">
    <property type="entry name" value="SERINE PEPTIDASE S9 FAMILY MEMBER"/>
    <property type="match status" value="1"/>
</dbReference>
<dbReference type="OrthoDB" id="416344at2759"/>
<dbReference type="SUPFAM" id="SSF53474">
    <property type="entry name" value="alpha/beta-Hydrolases"/>
    <property type="match status" value="1"/>
</dbReference>
<feature type="domain" description="Peptidase S9 prolyl oligopeptidase catalytic" evidence="7">
    <location>
        <begin position="539"/>
        <end position="752"/>
    </location>
</feature>
<feature type="signal peptide" evidence="6">
    <location>
        <begin position="1"/>
        <end position="25"/>
    </location>
</feature>
<dbReference type="Gene3D" id="2.120.10.30">
    <property type="entry name" value="TolB, C-terminal domain"/>
    <property type="match status" value="1"/>
</dbReference>
<evidence type="ECO:0000313" key="8">
    <source>
        <dbReference type="EMBL" id="EMD39563.1"/>
    </source>
</evidence>
<proteinExistence type="inferred from homology"/>
<sequence length="755" mass="83354">MRFPAGFPITLLGLAAQAPLSPTTPDPVQSVMATQRDFKFKDDSSIFSPLDLVELSRPGAGQPNDAGDLALVSVSKYSLKDKKDYKSIFIVPIESAVQPLEVPLASGGEAFWLDNRTVGHAVDEGEGKDKVKALYARSFQFETDSAIALSVPDTPKLVGKFPTSTAGNFRLSAEAGVLVFADYVHADGDLTKAKENDEAWENRGDSAFVYDETFERHWDTWVGPKRSSLFSVPLARSTDGTWTLGSKFTNLLKDTGLKCPVEPFGGTDDFDVSSTHVVFTAKDPKLPAAMHTKQDIYVVDVHGQSKPRELTSGKQGATHSPVFSKQGDKAAWTELDKDGAEADRAKIVIYDLKKDVRYTLTQHWDRSADSLAFSQDGELLYFTAGDIARIKVFVLPVPPTPAESTTDPDLPSEYRTPVALTSSGAVSGAQPLSGGRVLFTRSSLTSPNDLFVLRGLQHLDVRAPAAFSPEVQQLTRFSADALEGKSLASGEDFWFEGAEGKKVHGWLLKPPGFKEGEKKKWPVVLLIHGGPQGAWEDQWSTRWNPNIFANQGYFTIAINPTGSTSFGQELTDAITKDWGGKPFVDLRKGWDYILENYPEIDPERAVAAGASYGGYAINWIQGHPEFGFGFKALVCHDGVFSAAYNGYSTDELFFFNHEWGGLPWEPEVKATIAKFDPMNYVANWSTPQLVIHGSKDYRLPETDGIGAFHALQERNVPSRLVIFPDENHWVLNHRNSLKWNYEVFRWFDKFVGSDN</sequence>
<evidence type="ECO:0000259" key="7">
    <source>
        <dbReference type="Pfam" id="PF00326"/>
    </source>
</evidence>
<dbReference type="PANTHER" id="PTHR42776:SF13">
    <property type="entry name" value="DIPEPTIDYL-PEPTIDASE 5"/>
    <property type="match status" value="1"/>
</dbReference>
<dbReference type="GO" id="GO:0004252">
    <property type="term" value="F:serine-type endopeptidase activity"/>
    <property type="evidence" value="ECO:0007669"/>
    <property type="project" value="TreeGrafter"/>
</dbReference>
<dbReference type="EMBL" id="KB445793">
    <property type="protein sequence ID" value="EMD39563.1"/>
    <property type="molecule type" value="Genomic_DNA"/>
</dbReference>
<accession>M2QR61</accession>
<dbReference type="STRING" id="914234.M2QR61"/>
<dbReference type="FunFam" id="3.40.50.1820:FF:000028">
    <property type="entry name" value="S9 family peptidase"/>
    <property type="match status" value="1"/>
</dbReference>
<protein>
    <recommendedName>
        <fullName evidence="5">Dipeptidyl-peptidase V</fullName>
    </recommendedName>
</protein>
<dbReference type="Proteomes" id="UP000016930">
    <property type="component" value="Unassembled WGS sequence"/>
</dbReference>
<evidence type="ECO:0000256" key="2">
    <source>
        <dbReference type="ARBA" id="ARBA00022670"/>
    </source>
</evidence>
<dbReference type="Pfam" id="PF00326">
    <property type="entry name" value="Peptidase_S9"/>
    <property type="match status" value="1"/>
</dbReference>
<keyword evidence="4" id="KW-0378">Hydrolase</keyword>
<gene>
    <name evidence="8" type="ORF">CERSUDRAFT_111876</name>
</gene>
<evidence type="ECO:0000256" key="3">
    <source>
        <dbReference type="ARBA" id="ARBA00022729"/>
    </source>
</evidence>
<dbReference type="Gene3D" id="3.40.50.1820">
    <property type="entry name" value="alpha/beta hydrolase"/>
    <property type="match status" value="1"/>
</dbReference>
<dbReference type="AlphaFoldDB" id="M2QR61"/>
<dbReference type="SUPFAM" id="SSF82171">
    <property type="entry name" value="DPP6 N-terminal domain-like"/>
    <property type="match status" value="1"/>
</dbReference>
<comment type="similarity">
    <text evidence="1">Belongs to the peptidase S9C family.</text>
</comment>
<dbReference type="InterPro" id="IPR001375">
    <property type="entry name" value="Peptidase_S9_cat"/>
</dbReference>
<dbReference type="HOGENOM" id="CLU_008615_0_1_1"/>